<comment type="caution">
    <text evidence="1">The sequence shown here is derived from an EMBL/GenBank/DDBJ whole genome shotgun (WGS) entry which is preliminary data.</text>
</comment>
<organism evidence="1 2">
    <name type="scientific">Brachionus plicatilis</name>
    <name type="common">Marine rotifer</name>
    <name type="synonym">Brachionus muelleri</name>
    <dbReference type="NCBI Taxonomy" id="10195"/>
    <lineage>
        <taxon>Eukaryota</taxon>
        <taxon>Metazoa</taxon>
        <taxon>Spiralia</taxon>
        <taxon>Gnathifera</taxon>
        <taxon>Rotifera</taxon>
        <taxon>Eurotatoria</taxon>
        <taxon>Monogononta</taxon>
        <taxon>Pseudotrocha</taxon>
        <taxon>Ploima</taxon>
        <taxon>Brachionidae</taxon>
        <taxon>Brachionus</taxon>
    </lineage>
</organism>
<proteinExistence type="predicted"/>
<dbReference type="EMBL" id="REGN01011903">
    <property type="protein sequence ID" value="RMZ96793.1"/>
    <property type="molecule type" value="Genomic_DNA"/>
</dbReference>
<gene>
    <name evidence="1" type="ORF">BpHYR1_030367</name>
</gene>
<evidence type="ECO:0000313" key="1">
    <source>
        <dbReference type="EMBL" id="RMZ96793.1"/>
    </source>
</evidence>
<keyword evidence="2" id="KW-1185">Reference proteome</keyword>
<evidence type="ECO:0000313" key="2">
    <source>
        <dbReference type="Proteomes" id="UP000276133"/>
    </source>
</evidence>
<sequence>MKENQKEYQRTIGSISMAETTSVMTLEATVRLQEEKWIITAKHKCRVLFLTSGHFLEFSKTNESQI</sequence>
<protein>
    <submittedName>
        <fullName evidence="1">Uncharacterized protein</fullName>
    </submittedName>
</protein>
<name>A0A3M7PCR2_BRAPC</name>
<dbReference type="AlphaFoldDB" id="A0A3M7PCR2"/>
<reference evidence="1 2" key="1">
    <citation type="journal article" date="2018" name="Sci. Rep.">
        <title>Genomic signatures of local adaptation to the degree of environmental predictability in rotifers.</title>
        <authorList>
            <person name="Franch-Gras L."/>
            <person name="Hahn C."/>
            <person name="Garcia-Roger E.M."/>
            <person name="Carmona M.J."/>
            <person name="Serra M."/>
            <person name="Gomez A."/>
        </authorList>
    </citation>
    <scope>NUCLEOTIDE SEQUENCE [LARGE SCALE GENOMIC DNA]</scope>
    <source>
        <strain evidence="1">HYR1</strain>
    </source>
</reference>
<dbReference type="Proteomes" id="UP000276133">
    <property type="component" value="Unassembled WGS sequence"/>
</dbReference>
<accession>A0A3M7PCR2</accession>